<organism evidence="3 4">
    <name type="scientific">Escherichia coli</name>
    <dbReference type="NCBI Taxonomy" id="562"/>
    <lineage>
        <taxon>Bacteria</taxon>
        <taxon>Pseudomonadati</taxon>
        <taxon>Pseudomonadota</taxon>
        <taxon>Gammaproteobacteria</taxon>
        <taxon>Enterobacterales</taxon>
        <taxon>Enterobacteriaceae</taxon>
        <taxon>Escherichia</taxon>
    </lineage>
</organism>
<proteinExistence type="predicted"/>
<sequence length="96" mass="11291">MNRLTEVVYCSCKKIEILLSFLFLFMCSQPDCYEKIIRFMEERNASVSPLKTREIADGCEMSVYLALYYLRELSRQHIVEPDRSGKGSAIYWHLVN</sequence>
<dbReference type="InterPro" id="IPR036388">
    <property type="entry name" value="WH-like_DNA-bd_sf"/>
</dbReference>
<dbReference type="Pfam" id="PF04703">
    <property type="entry name" value="FaeA"/>
    <property type="match status" value="1"/>
</dbReference>
<keyword evidence="2" id="KW-0804">Transcription</keyword>
<keyword evidence="1" id="KW-0805">Transcription regulation</keyword>
<dbReference type="Proteomes" id="UP000255460">
    <property type="component" value="Unassembled WGS sequence"/>
</dbReference>
<name>A0A376KLP5_ECOLX</name>
<reference evidence="3 4" key="1">
    <citation type="submission" date="2018-06" db="EMBL/GenBank/DDBJ databases">
        <authorList>
            <consortium name="Pathogen Informatics"/>
            <person name="Doyle S."/>
        </authorList>
    </citation>
    <scope>NUCLEOTIDE SEQUENCE [LARGE SCALE GENOMIC DNA]</scope>
    <source>
        <strain evidence="3 4">NCTC10418</strain>
    </source>
</reference>
<dbReference type="GO" id="GO:0006355">
    <property type="term" value="P:regulation of DNA-templated transcription"/>
    <property type="evidence" value="ECO:0007669"/>
    <property type="project" value="InterPro"/>
</dbReference>
<evidence type="ECO:0000313" key="3">
    <source>
        <dbReference type="EMBL" id="STE83659.1"/>
    </source>
</evidence>
<evidence type="ECO:0000256" key="2">
    <source>
        <dbReference type="ARBA" id="ARBA00023163"/>
    </source>
</evidence>
<accession>A0A376KLP5</accession>
<dbReference type="Gene3D" id="1.10.10.10">
    <property type="entry name" value="Winged helix-like DNA-binding domain superfamily/Winged helix DNA-binding domain"/>
    <property type="match status" value="1"/>
</dbReference>
<protein>
    <submittedName>
        <fullName evidence="3">FaeA-like protein</fullName>
    </submittedName>
</protein>
<evidence type="ECO:0000256" key="1">
    <source>
        <dbReference type="ARBA" id="ARBA00023015"/>
    </source>
</evidence>
<evidence type="ECO:0000313" key="4">
    <source>
        <dbReference type="Proteomes" id="UP000255460"/>
    </source>
</evidence>
<dbReference type="AlphaFoldDB" id="A0A376KLP5"/>
<dbReference type="EMBL" id="UFZQ01000001">
    <property type="protein sequence ID" value="STE83659.1"/>
    <property type="molecule type" value="Genomic_DNA"/>
</dbReference>
<dbReference type="InterPro" id="IPR006793">
    <property type="entry name" value="FaeA"/>
</dbReference>
<gene>
    <name evidence="3" type="ORF">NCTC10418_01317</name>
</gene>